<dbReference type="PRINTS" id="PR00111">
    <property type="entry name" value="ABHYDROLASE"/>
</dbReference>
<comment type="caution">
    <text evidence="4">The sequence shown here is derived from an EMBL/GenBank/DDBJ whole genome shotgun (WGS) entry which is preliminary data.</text>
</comment>
<evidence type="ECO:0000313" key="4">
    <source>
        <dbReference type="EMBL" id="KAK1479813.1"/>
    </source>
</evidence>
<reference evidence="4" key="1">
    <citation type="submission" date="2016-11" db="EMBL/GenBank/DDBJ databases">
        <title>The genome sequence of Colletotrichum cuscutae.</title>
        <authorList>
            <person name="Baroncelli R."/>
        </authorList>
    </citation>
    <scope>NUCLEOTIDE SEQUENCE</scope>
    <source>
        <strain evidence="4">IMI 304802</strain>
    </source>
</reference>
<dbReference type="PRINTS" id="PR00412">
    <property type="entry name" value="EPOXHYDRLASE"/>
</dbReference>
<dbReference type="InterPro" id="IPR000073">
    <property type="entry name" value="AB_hydrolase_1"/>
</dbReference>
<name>A0AAI9VA90_9PEZI</name>
<feature type="domain" description="AB hydrolase-1" evidence="3">
    <location>
        <begin position="38"/>
        <end position="158"/>
    </location>
</feature>
<keyword evidence="1 4" id="KW-0378">Hydrolase</keyword>
<keyword evidence="5" id="KW-1185">Reference proteome</keyword>
<evidence type="ECO:0000256" key="1">
    <source>
        <dbReference type="ARBA" id="ARBA00022801"/>
    </source>
</evidence>
<gene>
    <name evidence="4" type="ORF">CCUS01_00367</name>
</gene>
<dbReference type="PANTHER" id="PTHR43329">
    <property type="entry name" value="EPOXIDE HYDROLASE"/>
    <property type="match status" value="1"/>
</dbReference>
<dbReference type="InterPro" id="IPR029058">
    <property type="entry name" value="AB_hydrolase_fold"/>
</dbReference>
<dbReference type="AlphaFoldDB" id="A0AAI9VA90"/>
<dbReference type="SUPFAM" id="SSF53474">
    <property type="entry name" value="alpha/beta-Hydrolases"/>
    <property type="match status" value="1"/>
</dbReference>
<dbReference type="GO" id="GO:0016787">
    <property type="term" value="F:hydrolase activity"/>
    <property type="evidence" value="ECO:0007669"/>
    <property type="project" value="UniProtKB-KW"/>
</dbReference>
<dbReference type="EMBL" id="MPDP01000112">
    <property type="protein sequence ID" value="KAK1479813.1"/>
    <property type="molecule type" value="Genomic_DNA"/>
</dbReference>
<proteinExistence type="inferred from homology"/>
<protein>
    <submittedName>
        <fullName evidence="4">Epoxide hydrolase</fullName>
    </submittedName>
</protein>
<dbReference type="Gene3D" id="3.40.50.1820">
    <property type="entry name" value="alpha/beta hydrolase"/>
    <property type="match status" value="1"/>
</dbReference>
<evidence type="ECO:0000256" key="2">
    <source>
        <dbReference type="ARBA" id="ARBA00038334"/>
    </source>
</evidence>
<comment type="similarity">
    <text evidence="2">Belongs to the AB hydrolase superfamily. Epoxide hydrolase family.</text>
</comment>
<dbReference type="Pfam" id="PF00561">
    <property type="entry name" value="Abhydrolase_1"/>
    <property type="match status" value="1"/>
</dbReference>
<accession>A0AAI9VA90</accession>
<dbReference type="Proteomes" id="UP001239213">
    <property type="component" value="Unassembled WGS sequence"/>
</dbReference>
<organism evidence="4 5">
    <name type="scientific">Colletotrichum cuscutae</name>
    <dbReference type="NCBI Taxonomy" id="1209917"/>
    <lineage>
        <taxon>Eukaryota</taxon>
        <taxon>Fungi</taxon>
        <taxon>Dikarya</taxon>
        <taxon>Ascomycota</taxon>
        <taxon>Pezizomycotina</taxon>
        <taxon>Sordariomycetes</taxon>
        <taxon>Hypocreomycetidae</taxon>
        <taxon>Glomerellales</taxon>
        <taxon>Glomerellaceae</taxon>
        <taxon>Colletotrichum</taxon>
        <taxon>Colletotrichum acutatum species complex</taxon>
    </lineage>
</organism>
<dbReference type="InterPro" id="IPR000639">
    <property type="entry name" value="Epox_hydrolase-like"/>
</dbReference>
<evidence type="ECO:0000259" key="3">
    <source>
        <dbReference type="Pfam" id="PF00561"/>
    </source>
</evidence>
<sequence length="296" mass="33048">MDVLATLDSRLHFKTADLNGIQYRYIHAEPDSGKSVGTVFLVHGWPDLALGWANHIPFLLSKGLSVVALDKIGYGGTDSPEDVKFYTWKRAADDIATLASQLGLSRIILGGHDFGGAVVYRTAIWHPDLVAAFYVLNTPFAAPTASFVDLAYEWPGFKYQQQFHTPLLTKAQIDFYVEEYTRKPINHTLKEYRNNKLNWEDERVLIPDNTTYSGKFKQPALYIAATQDLTLPPSLSEGMETYFDNLSRGEIDGGHWARWQKPLEVENYVGNWLETSVFGNASLNLTAGLGLGAPCV</sequence>
<evidence type="ECO:0000313" key="5">
    <source>
        <dbReference type="Proteomes" id="UP001239213"/>
    </source>
</evidence>